<dbReference type="Gene3D" id="6.10.10.120">
    <property type="entry name" value="Antitoxin ParD1-like"/>
    <property type="match status" value="1"/>
</dbReference>
<sequence length="131" mass="14685">MALTDVTVGAVIWSMRIYQDAPSKLQRHAFEYISSKQFFLRTKKGRNIMPMVTVSISPLQAAGIRAAVDTGTYASSSEVVREALRMWDAARKRGEICDVPRAANDPESVAKSSRCVADMFADYEAERRRHN</sequence>
<dbReference type="GO" id="GO:0006355">
    <property type="term" value="P:regulation of DNA-templated transcription"/>
    <property type="evidence" value="ECO:0007669"/>
    <property type="project" value="InterPro"/>
</dbReference>
<protein>
    <submittedName>
        <fullName evidence="1">Arc/MetJ-type ribon-helix-helix transcriptional regulator</fullName>
    </submittedName>
</protein>
<name>A0A7W8XM33_9HYPH</name>
<gene>
    <name evidence="1" type="ORF">GGD50_000361</name>
</gene>
<dbReference type="Proteomes" id="UP000549882">
    <property type="component" value="Unassembled WGS sequence"/>
</dbReference>
<dbReference type="SUPFAM" id="SSF47598">
    <property type="entry name" value="Ribbon-helix-helix"/>
    <property type="match status" value="1"/>
</dbReference>
<dbReference type="InterPro" id="IPR010985">
    <property type="entry name" value="Ribbon_hlx_hlx"/>
</dbReference>
<keyword evidence="2" id="KW-1185">Reference proteome</keyword>
<proteinExistence type="predicted"/>
<comment type="caution">
    <text evidence="1">The sequence shown here is derived from an EMBL/GenBank/DDBJ whole genome shotgun (WGS) entry which is preliminary data.</text>
</comment>
<evidence type="ECO:0000313" key="1">
    <source>
        <dbReference type="EMBL" id="MBB5571785.1"/>
    </source>
</evidence>
<organism evidence="1 2">
    <name type="scientific">Rhizobium paranaense</name>
    <dbReference type="NCBI Taxonomy" id="1650438"/>
    <lineage>
        <taxon>Bacteria</taxon>
        <taxon>Pseudomonadati</taxon>
        <taxon>Pseudomonadota</taxon>
        <taxon>Alphaproteobacteria</taxon>
        <taxon>Hyphomicrobiales</taxon>
        <taxon>Rhizobiaceae</taxon>
        <taxon>Rhizobium/Agrobacterium group</taxon>
        <taxon>Rhizobium</taxon>
    </lineage>
</organism>
<reference evidence="1 2" key="1">
    <citation type="submission" date="2020-08" db="EMBL/GenBank/DDBJ databases">
        <title>Genomic Encyclopedia of Type Strains, Phase IV (KMG-V): Genome sequencing to study the core and pangenomes of soil and plant-associated prokaryotes.</title>
        <authorList>
            <person name="Whitman W."/>
        </authorList>
    </citation>
    <scope>NUCLEOTIDE SEQUENCE [LARGE SCALE GENOMIC DNA]</scope>
    <source>
        <strain evidence="1 2">SEMIA 4064</strain>
    </source>
</reference>
<dbReference type="EMBL" id="JACHBI010000001">
    <property type="protein sequence ID" value="MBB5571785.1"/>
    <property type="molecule type" value="Genomic_DNA"/>
</dbReference>
<dbReference type="InterPro" id="IPR038296">
    <property type="entry name" value="ParD_sf"/>
</dbReference>
<dbReference type="AlphaFoldDB" id="A0A7W8XM33"/>
<accession>A0A7W8XM33</accession>
<evidence type="ECO:0000313" key="2">
    <source>
        <dbReference type="Proteomes" id="UP000549882"/>
    </source>
</evidence>